<dbReference type="GO" id="GO:0003677">
    <property type="term" value="F:DNA binding"/>
    <property type="evidence" value="ECO:0007669"/>
    <property type="project" value="InterPro"/>
</dbReference>
<evidence type="ECO:0000256" key="12">
    <source>
        <dbReference type="ARBA" id="ARBA00023136"/>
    </source>
</evidence>
<dbReference type="InterPro" id="IPR013121">
    <property type="entry name" value="Fe_red_NAD-bd_6"/>
</dbReference>
<dbReference type="Pfam" id="PF08030">
    <property type="entry name" value="NAD_binding_6"/>
    <property type="match status" value="1"/>
</dbReference>
<feature type="transmembrane region" description="Helical" evidence="14">
    <location>
        <begin position="21"/>
        <end position="41"/>
    </location>
</feature>
<feature type="transmembrane region" description="Helical" evidence="14">
    <location>
        <begin position="222"/>
        <end position="244"/>
    </location>
</feature>
<dbReference type="GO" id="GO:0006351">
    <property type="term" value="P:DNA-templated transcription"/>
    <property type="evidence" value="ECO:0007669"/>
    <property type="project" value="InterPro"/>
</dbReference>
<gene>
    <name evidence="17" type="ORF">KQ657_001409</name>
</gene>
<dbReference type="SFLD" id="SFLDS00052">
    <property type="entry name" value="Ferric_Reductase_Domain"/>
    <property type="match status" value="1"/>
</dbReference>
<protein>
    <recommendedName>
        <fullName evidence="19">FAD-binding FR-type domain-containing protein</fullName>
    </recommendedName>
</protein>
<sequence length="1297" mass="148199">MGIELADQYYVEKERNVKYQWLVFALSLVQIFAYGLFFHHIPRIIRLYKMEYPRVYKVMLGYMKVWNALATKFRFKNPWEKNSYIYFTPAYSLLLLGFVTMMGRFSYLETKDINYEPRYYIIAKRVGRIGIGILPLVYLFVIKSDLVRAVSGLDHAQLAFFHKVVARILILFQTLHVILSAIYWNSIGFPQFLKIPPQIFGWIAFTCLGLIGLQSVKIFRNLWFEVFLVQHRILSFIMLLFAYFHSKGNHAIIIVSVHALVLDRIIARVYVFLYKYKSPTKGMAKFRVLDDTTISMTLPTNEYDNRKWYHTIFPGLGCWRAGHHVYLTVSKISLFQQHPFTVVSLGNKGKLSLLIKVKKGFTLKLYKKLQNLEEPSNMSQDEDKDYVSLKATFHGPYGVPLQPLQQFDTSMFIGAGSGGSFTFPVAIDLIETIVRIKEANPGIATYFKQTNILVVWIVPKKENTCWYLEELATLNRYANQYRDLIDISVDLYITREPDPAIDFSLTESDGGLLKDEMKEPRDQKPNTAKYTVSETKFVIQTESSMSSELDIINYHYGRPNIDRYLDELVAELQCNSRYSYGSMAVITCGPSQMTESVVYKCQRIRNHIGAPDLARIRQACDTCRIKKRKCDGNRPLCNVCADLRVICSYSPLEKKRGVRTGLLHELERKCQLYESLLGKLVMREQAAGGKQVKLDSLVKEFSDEIDNPHSDDILELQKTWYLSIIRAKFEKVTRTYEGAKSRRKSHSNLSGNNETNSRVINLFGVNAINVNNSSASNWEPKALEFPELTGSISGFTPLAIKDFNSELGPDFPSPFRVGSFCHLYKATASIPPSELVEFPVNFAETFNSFFHCVHMWLPIVNRDYLLKFIGRFNEVADQPDPLINGSMEYSTVGLLWIITALGRYFVDLKANQVDILTSKKYANNAMTSLRYSVSTTLDSIQTLLLVGYYYYLIGEWDQAWVILSSSSRMAVDVRLINKDPEIPNPGSQPLPPPDVWNMRTWGGALILNTLISARLGRQTVIRSVDWPNISIPIDGWEETAPWSETTGKKDQETLYVENSRCLTTFNCVLKVITTLNLALTSNFDTVGVHDGLFASSMITFDYLESQMKQMEEMFPSHLKLDGVGSIEEGSVLPPHFIFPSMLYNMALIITALRMSHVAKEEGYQYTRLQRDRCYSKGVNGLVNILKFQSRLVLSRIPFLDYFITICLCAPSMLASQGVSVTSVTLFNMKLLGYTSKFSRSCEIANRIIQLQEAERRKANNETGVVAPPTTLNDFRVGSLVTDPRFQNFNTVYQPKQV</sequence>
<dbReference type="InterPro" id="IPR001138">
    <property type="entry name" value="Zn2Cys6_DnaBD"/>
</dbReference>
<keyword evidence="4" id="KW-0285">Flavoprotein</keyword>
<reference evidence="17" key="1">
    <citation type="submission" date="2021-03" db="EMBL/GenBank/DDBJ databases">
        <authorList>
            <person name="Palmer J.M."/>
        </authorList>
    </citation>
    <scope>NUCLEOTIDE SEQUENCE</scope>
    <source>
        <strain evidence="17">ARV_011</strain>
    </source>
</reference>
<keyword evidence="6" id="KW-0479">Metal-binding</keyword>
<feature type="transmembrane region" description="Helical" evidence="14">
    <location>
        <begin position="84"/>
        <end position="105"/>
    </location>
</feature>
<dbReference type="InterPro" id="IPR051410">
    <property type="entry name" value="Ferric/Cupric_Reductase"/>
</dbReference>
<dbReference type="CDD" id="cd06186">
    <property type="entry name" value="NOX_Duox_like_FAD_NADP"/>
    <property type="match status" value="1"/>
</dbReference>
<dbReference type="Pfam" id="PF08022">
    <property type="entry name" value="FAD_binding_8"/>
    <property type="match status" value="1"/>
</dbReference>
<evidence type="ECO:0000256" key="11">
    <source>
        <dbReference type="ARBA" id="ARBA00023065"/>
    </source>
</evidence>
<feature type="transmembrane region" description="Helical" evidence="14">
    <location>
        <begin position="164"/>
        <end position="187"/>
    </location>
</feature>
<proteinExistence type="inferred from homology"/>
<feature type="transmembrane region" description="Helical" evidence="14">
    <location>
        <begin position="126"/>
        <end position="144"/>
    </location>
</feature>
<dbReference type="SMART" id="SM00066">
    <property type="entry name" value="GAL4"/>
    <property type="match status" value="1"/>
</dbReference>
<dbReference type="InterPro" id="IPR036864">
    <property type="entry name" value="Zn2-C6_fun-type_DNA-bd_sf"/>
</dbReference>
<evidence type="ECO:0008006" key="19">
    <source>
        <dbReference type="Google" id="ProtNLM"/>
    </source>
</evidence>
<dbReference type="GeneID" id="66114783"/>
<dbReference type="SFLD" id="SFLDG01168">
    <property type="entry name" value="Ferric_reductase_subgroup_(FRE"/>
    <property type="match status" value="1"/>
</dbReference>
<feature type="domain" description="FAD-binding FR-type" evidence="16">
    <location>
        <begin position="258"/>
        <end position="403"/>
    </location>
</feature>
<evidence type="ECO:0000259" key="16">
    <source>
        <dbReference type="PROSITE" id="PS51384"/>
    </source>
</evidence>
<dbReference type="InterPro" id="IPR013130">
    <property type="entry name" value="Fe3_Rdtase_TM_dom"/>
</dbReference>
<keyword evidence="7" id="KW-0274">FAD</keyword>
<keyword evidence="3" id="KW-0813">Transport</keyword>
<dbReference type="Pfam" id="PF04082">
    <property type="entry name" value="Fungal_trans"/>
    <property type="match status" value="1"/>
</dbReference>
<comment type="caution">
    <text evidence="17">The sequence shown here is derived from an EMBL/GenBank/DDBJ whole genome shotgun (WGS) entry which is preliminary data.</text>
</comment>
<dbReference type="GO" id="GO:0015677">
    <property type="term" value="P:copper ion import"/>
    <property type="evidence" value="ECO:0007669"/>
    <property type="project" value="TreeGrafter"/>
</dbReference>
<keyword evidence="9 14" id="KW-1133">Transmembrane helix</keyword>
<evidence type="ECO:0000256" key="3">
    <source>
        <dbReference type="ARBA" id="ARBA00022448"/>
    </source>
</evidence>
<dbReference type="OrthoDB" id="17725at2759"/>
<evidence type="ECO:0000256" key="8">
    <source>
        <dbReference type="ARBA" id="ARBA00022982"/>
    </source>
</evidence>
<name>A0A9P8AHZ4_9ASCO</name>
<comment type="similarity">
    <text evidence="2">Belongs to the ferric reductase (FRE) family.</text>
</comment>
<dbReference type="InterPro" id="IPR039261">
    <property type="entry name" value="FNR_nucleotide-bd"/>
</dbReference>
<keyword evidence="5 14" id="KW-0812">Transmembrane</keyword>
<keyword evidence="11" id="KW-0406">Ion transport</keyword>
<keyword evidence="8" id="KW-0249">Electron transport</keyword>
<feature type="transmembrane region" description="Helical" evidence="14">
    <location>
        <begin position="251"/>
        <end position="273"/>
    </location>
</feature>
<evidence type="ECO:0000313" key="17">
    <source>
        <dbReference type="EMBL" id="KAG7192629.1"/>
    </source>
</evidence>
<evidence type="ECO:0000256" key="7">
    <source>
        <dbReference type="ARBA" id="ARBA00022827"/>
    </source>
</evidence>
<comment type="subcellular location">
    <subcellularLocation>
        <location evidence="1">Membrane</location>
        <topology evidence="1">Multi-pass membrane protein</topology>
    </subcellularLocation>
</comment>
<evidence type="ECO:0000256" key="2">
    <source>
        <dbReference type="ARBA" id="ARBA00006278"/>
    </source>
</evidence>
<evidence type="ECO:0000256" key="10">
    <source>
        <dbReference type="ARBA" id="ARBA00023002"/>
    </source>
</evidence>
<dbReference type="InterPro" id="IPR017927">
    <property type="entry name" value="FAD-bd_FR_type"/>
</dbReference>
<dbReference type="RefSeq" id="XP_043048179.1">
    <property type="nucleotide sequence ID" value="XM_043192207.1"/>
</dbReference>
<keyword evidence="12 14" id="KW-0472">Membrane</keyword>
<accession>A0A9P8AHZ4</accession>
<dbReference type="PANTHER" id="PTHR32361:SF28">
    <property type="entry name" value="FRP1P"/>
    <property type="match status" value="1"/>
</dbReference>
<feature type="transmembrane region" description="Helical" evidence="14">
    <location>
        <begin position="199"/>
        <end position="216"/>
    </location>
</feature>
<dbReference type="Gene3D" id="4.10.240.10">
    <property type="entry name" value="Zn(2)-C6 fungal-type DNA-binding domain"/>
    <property type="match status" value="1"/>
</dbReference>
<dbReference type="PROSITE" id="PS50048">
    <property type="entry name" value="ZN2_CY6_FUNGAL_2"/>
    <property type="match status" value="1"/>
</dbReference>
<dbReference type="EMBL" id="JAHMUF010000016">
    <property type="protein sequence ID" value="KAG7192629.1"/>
    <property type="molecule type" value="Genomic_DNA"/>
</dbReference>
<dbReference type="InterPro" id="IPR013112">
    <property type="entry name" value="FAD-bd_8"/>
</dbReference>
<dbReference type="GO" id="GO:0008270">
    <property type="term" value="F:zinc ion binding"/>
    <property type="evidence" value="ECO:0007669"/>
    <property type="project" value="InterPro"/>
</dbReference>
<keyword evidence="18" id="KW-1185">Reference proteome</keyword>
<dbReference type="PROSITE" id="PS00463">
    <property type="entry name" value="ZN2_CY6_FUNGAL_1"/>
    <property type="match status" value="1"/>
</dbReference>
<dbReference type="PANTHER" id="PTHR32361">
    <property type="entry name" value="FERRIC/CUPRIC REDUCTASE TRANSMEMBRANE COMPONENT"/>
    <property type="match status" value="1"/>
</dbReference>
<evidence type="ECO:0000256" key="13">
    <source>
        <dbReference type="ARBA" id="ARBA00023242"/>
    </source>
</evidence>
<dbReference type="CDD" id="cd12148">
    <property type="entry name" value="fungal_TF_MHR"/>
    <property type="match status" value="1"/>
</dbReference>
<dbReference type="Pfam" id="PF00172">
    <property type="entry name" value="Zn_clus"/>
    <property type="match status" value="1"/>
</dbReference>
<dbReference type="Proteomes" id="UP000790833">
    <property type="component" value="Unassembled WGS sequence"/>
</dbReference>
<evidence type="ECO:0000313" key="18">
    <source>
        <dbReference type="Proteomes" id="UP000790833"/>
    </source>
</evidence>
<dbReference type="GO" id="GO:0000293">
    <property type="term" value="F:ferric-chelate reductase activity"/>
    <property type="evidence" value="ECO:0007669"/>
    <property type="project" value="UniProtKB-ARBA"/>
</dbReference>
<evidence type="ECO:0000256" key="9">
    <source>
        <dbReference type="ARBA" id="ARBA00022989"/>
    </source>
</evidence>
<dbReference type="GO" id="GO:0006879">
    <property type="term" value="P:intracellular iron ion homeostasis"/>
    <property type="evidence" value="ECO:0007669"/>
    <property type="project" value="TreeGrafter"/>
</dbReference>
<dbReference type="GO" id="GO:0005886">
    <property type="term" value="C:plasma membrane"/>
    <property type="evidence" value="ECO:0007669"/>
    <property type="project" value="TreeGrafter"/>
</dbReference>
<feature type="domain" description="Zn(2)-C6 fungal-type" evidence="15">
    <location>
        <begin position="619"/>
        <end position="649"/>
    </location>
</feature>
<dbReference type="Pfam" id="PF01794">
    <property type="entry name" value="Ferric_reduct"/>
    <property type="match status" value="1"/>
</dbReference>
<dbReference type="GO" id="GO:0006826">
    <property type="term" value="P:iron ion transport"/>
    <property type="evidence" value="ECO:0007669"/>
    <property type="project" value="TreeGrafter"/>
</dbReference>
<keyword evidence="10" id="KW-0560">Oxidoreductase</keyword>
<evidence type="ECO:0000256" key="6">
    <source>
        <dbReference type="ARBA" id="ARBA00022723"/>
    </source>
</evidence>
<dbReference type="InterPro" id="IPR007219">
    <property type="entry name" value="XnlR_reg_dom"/>
</dbReference>
<keyword evidence="13" id="KW-0539">Nucleus</keyword>
<dbReference type="PROSITE" id="PS51384">
    <property type="entry name" value="FAD_FR"/>
    <property type="match status" value="1"/>
</dbReference>
<dbReference type="GO" id="GO:0000981">
    <property type="term" value="F:DNA-binding transcription factor activity, RNA polymerase II-specific"/>
    <property type="evidence" value="ECO:0007669"/>
    <property type="project" value="InterPro"/>
</dbReference>
<evidence type="ECO:0000256" key="5">
    <source>
        <dbReference type="ARBA" id="ARBA00022692"/>
    </source>
</evidence>
<evidence type="ECO:0000256" key="1">
    <source>
        <dbReference type="ARBA" id="ARBA00004141"/>
    </source>
</evidence>
<evidence type="ECO:0000256" key="4">
    <source>
        <dbReference type="ARBA" id="ARBA00022630"/>
    </source>
</evidence>
<evidence type="ECO:0000259" key="15">
    <source>
        <dbReference type="PROSITE" id="PS50048"/>
    </source>
</evidence>
<dbReference type="SUPFAM" id="SSF57701">
    <property type="entry name" value="Zn2/Cys6 DNA-binding domain"/>
    <property type="match status" value="1"/>
</dbReference>
<dbReference type="CDD" id="cd00067">
    <property type="entry name" value="GAL4"/>
    <property type="match status" value="1"/>
</dbReference>
<dbReference type="Gene3D" id="3.40.50.80">
    <property type="entry name" value="Nucleotide-binding domain of ferredoxin-NADP reductase (FNR) module"/>
    <property type="match status" value="1"/>
</dbReference>
<evidence type="ECO:0000256" key="14">
    <source>
        <dbReference type="SAM" id="Phobius"/>
    </source>
</evidence>
<organism evidence="17 18">
    <name type="scientific">Scheffersomyces spartinae</name>
    <dbReference type="NCBI Taxonomy" id="45513"/>
    <lineage>
        <taxon>Eukaryota</taxon>
        <taxon>Fungi</taxon>
        <taxon>Dikarya</taxon>
        <taxon>Ascomycota</taxon>
        <taxon>Saccharomycotina</taxon>
        <taxon>Pichiomycetes</taxon>
        <taxon>Debaryomycetaceae</taxon>
        <taxon>Scheffersomyces</taxon>
    </lineage>
</organism>